<dbReference type="Pfam" id="PF12973">
    <property type="entry name" value="Cupin_7"/>
    <property type="match status" value="1"/>
</dbReference>
<dbReference type="SUPFAM" id="SSF51182">
    <property type="entry name" value="RmlC-like cupins"/>
    <property type="match status" value="2"/>
</dbReference>
<reference evidence="2 3" key="1">
    <citation type="journal article" date="2014" name="Genome Announc.">
        <title>Draft Genome Sequence of Advenella kashmirensis Strain W13003, a Polycyclic Aromatic Hydrocarbon-Degrading Bacterium.</title>
        <authorList>
            <person name="Wang X."/>
            <person name="Jin D."/>
            <person name="Zhou L."/>
            <person name="Wu L."/>
            <person name="An W."/>
            <person name="Zhao L."/>
        </authorList>
    </citation>
    <scope>NUCLEOTIDE SEQUENCE [LARGE SCALE GENOMIC DNA]</scope>
    <source>
        <strain evidence="2 3">W13003</strain>
    </source>
</reference>
<dbReference type="InterPro" id="IPR025979">
    <property type="entry name" value="ChrR-like_cupin_dom"/>
</dbReference>
<dbReference type="PATRIC" id="fig|1424334.3.peg.3340"/>
<dbReference type="OrthoDB" id="9801227at2"/>
<dbReference type="Gene3D" id="2.60.120.10">
    <property type="entry name" value="Jelly Rolls"/>
    <property type="match status" value="1"/>
</dbReference>
<feature type="domain" description="ChrR-like cupin" evidence="1">
    <location>
        <begin position="9"/>
        <end position="111"/>
    </location>
</feature>
<dbReference type="InterPro" id="IPR011051">
    <property type="entry name" value="RmlC_Cupin_sf"/>
</dbReference>
<dbReference type="HOGENOM" id="CLU_111523_0_0_4"/>
<proteinExistence type="predicted"/>
<dbReference type="EMBL" id="AYXT01000010">
    <property type="protein sequence ID" value="ETF02320.1"/>
    <property type="molecule type" value="Genomic_DNA"/>
</dbReference>
<sequence length="217" mass="24105">MLINADFSARALVTPDQYEWVASPQAGVERVMLDRIGEEKARATSIVRYAARSRFPGHHHPGGEEILVLSGTFSEDNSHYPAGWYLRSPPGSSHVPFSDEGAVIFVKLRQMDPGEKQSVRIDTHDPANWITLKDRESCPLFASETEKVSMERLPARTHVFSGEVDGAEILILEGSLQEGSQIYEQGSWVRLPPGSYPDLITGHANTMFYLKTGHLSI</sequence>
<name>V8QSL6_9BURK</name>
<organism evidence="2 3">
    <name type="scientific">Advenella kashmirensis W13003</name>
    <dbReference type="NCBI Taxonomy" id="1424334"/>
    <lineage>
        <taxon>Bacteria</taxon>
        <taxon>Pseudomonadati</taxon>
        <taxon>Pseudomonadota</taxon>
        <taxon>Betaproteobacteria</taxon>
        <taxon>Burkholderiales</taxon>
        <taxon>Alcaligenaceae</taxon>
    </lineage>
</organism>
<dbReference type="Proteomes" id="UP000018733">
    <property type="component" value="Unassembled WGS sequence"/>
</dbReference>
<keyword evidence="3" id="KW-1185">Reference proteome</keyword>
<dbReference type="STRING" id="1424334.W822_16625"/>
<protein>
    <submittedName>
        <fullName evidence="2">Anti-ECFsigma factor ChrR</fullName>
    </submittedName>
</protein>
<dbReference type="eggNOG" id="COG3806">
    <property type="taxonomic scope" value="Bacteria"/>
</dbReference>
<dbReference type="AlphaFoldDB" id="V8QSL6"/>
<evidence type="ECO:0000313" key="3">
    <source>
        <dbReference type="Proteomes" id="UP000018733"/>
    </source>
</evidence>
<evidence type="ECO:0000259" key="1">
    <source>
        <dbReference type="Pfam" id="PF12973"/>
    </source>
</evidence>
<dbReference type="CDD" id="cd20303">
    <property type="entry name" value="cupin_ChrR_1"/>
    <property type="match status" value="1"/>
</dbReference>
<gene>
    <name evidence="2" type="ORF">W822_16625</name>
</gene>
<comment type="caution">
    <text evidence="2">The sequence shown here is derived from an EMBL/GenBank/DDBJ whole genome shotgun (WGS) entry which is preliminary data.</text>
</comment>
<accession>V8QSL6</accession>
<evidence type="ECO:0000313" key="2">
    <source>
        <dbReference type="EMBL" id="ETF02320.1"/>
    </source>
</evidence>
<dbReference type="RefSeq" id="WP_024006267.1">
    <property type="nucleotide sequence ID" value="NZ_KI650980.1"/>
</dbReference>
<dbReference type="InterPro" id="IPR014710">
    <property type="entry name" value="RmlC-like_jellyroll"/>
</dbReference>